<gene>
    <name evidence="6" type="ORF">D0Z07_2525</name>
</gene>
<dbReference type="InterPro" id="IPR051013">
    <property type="entry name" value="MBL_superfamily_lactonases"/>
</dbReference>
<feature type="domain" description="Metallo-beta-lactamase" evidence="5">
    <location>
        <begin position="56"/>
        <end position="280"/>
    </location>
</feature>
<dbReference type="GO" id="GO:0046872">
    <property type="term" value="F:metal ion binding"/>
    <property type="evidence" value="ECO:0007669"/>
    <property type="project" value="UniProtKB-KW"/>
</dbReference>
<reference evidence="6" key="1">
    <citation type="submission" date="2019-07" db="EMBL/GenBank/DDBJ databases">
        <title>Hyphodiscus hymeniophilus genome sequencing and assembly.</title>
        <authorList>
            <person name="Kramer G."/>
            <person name="Nodwell J."/>
        </authorList>
    </citation>
    <scope>NUCLEOTIDE SEQUENCE</scope>
    <source>
        <strain evidence="6">ATCC 34498</strain>
    </source>
</reference>
<keyword evidence="7" id="KW-1185">Reference proteome</keyword>
<dbReference type="PANTHER" id="PTHR42978:SF5">
    <property type="entry name" value="METALLO-BETA-LACTAMASE DOMAIN-CONTAINING PROTEIN"/>
    <property type="match status" value="1"/>
</dbReference>
<keyword evidence="6" id="KW-0560">Oxidoreductase</keyword>
<dbReference type="InterPro" id="IPR036866">
    <property type="entry name" value="RibonucZ/Hydroxyglut_hydro"/>
</dbReference>
<dbReference type="AlphaFoldDB" id="A0A9P6VMC4"/>
<evidence type="ECO:0000313" key="7">
    <source>
        <dbReference type="Proteomes" id="UP000785200"/>
    </source>
</evidence>
<dbReference type="SUPFAM" id="SSF56281">
    <property type="entry name" value="Metallo-hydrolase/oxidoreductase"/>
    <property type="match status" value="1"/>
</dbReference>
<evidence type="ECO:0000256" key="1">
    <source>
        <dbReference type="ARBA" id="ARBA00007749"/>
    </source>
</evidence>
<evidence type="ECO:0000256" key="3">
    <source>
        <dbReference type="ARBA" id="ARBA00022801"/>
    </source>
</evidence>
<dbReference type="PANTHER" id="PTHR42978">
    <property type="entry name" value="QUORUM-QUENCHING LACTONASE YTNP-RELATED-RELATED"/>
    <property type="match status" value="1"/>
</dbReference>
<dbReference type="CDD" id="cd07730">
    <property type="entry name" value="metallo-hydrolase-like_MBL-fold"/>
    <property type="match status" value="1"/>
</dbReference>
<sequence length="376" mass="41249">MAHPHSQAVPAPILNIPPSDSSVHVQIIDTTAQIGNVKLDSFLEPAIKGHEALNCPAFAFLITHPKLKRSVLFDLGVRKDWENLSPLVYGNLKLYGFDVSVQKDSPTILSEHSIDPASIESIIWSHWHWDHTGDPSLFPSSTALIVGPGFKSAFVPGYPSNPKGVILESDYADRELRELDFGPDDSAGAGGERIVKVGNFRALDYFADGSFYILDAPGHAVGHLGALARVRGEDGKEGFVFMGGDACHHNGEFRPSPYRPLPERISPHPWDAGQKVCPGSLFEGLLRDGDPCKPFYDLKAPLDGTSPMAYNSREARDTIRKVMETDADEEVIVIMAHDDSLLEVLDFFPGYLDGFVGKGWAAEARWGFLRDFKDAV</sequence>
<accession>A0A9P6VMC4</accession>
<name>A0A9P6VMC4_9HELO</name>
<dbReference type="Proteomes" id="UP000785200">
    <property type="component" value="Unassembled WGS sequence"/>
</dbReference>
<dbReference type="GO" id="GO:0016787">
    <property type="term" value="F:hydrolase activity"/>
    <property type="evidence" value="ECO:0007669"/>
    <property type="project" value="UniProtKB-KW"/>
</dbReference>
<dbReference type="InterPro" id="IPR001279">
    <property type="entry name" value="Metallo-B-lactamas"/>
</dbReference>
<dbReference type="EMBL" id="VNKQ01000005">
    <property type="protein sequence ID" value="KAG0650991.1"/>
    <property type="molecule type" value="Genomic_DNA"/>
</dbReference>
<dbReference type="OrthoDB" id="10250730at2759"/>
<keyword evidence="3" id="KW-0378">Hydrolase</keyword>
<dbReference type="Gene3D" id="3.60.15.10">
    <property type="entry name" value="Ribonuclease Z/Hydroxyacylglutathione hydrolase-like"/>
    <property type="match status" value="1"/>
</dbReference>
<evidence type="ECO:0000313" key="6">
    <source>
        <dbReference type="EMBL" id="KAG0650991.1"/>
    </source>
</evidence>
<dbReference type="SMART" id="SM00849">
    <property type="entry name" value="Lactamase_B"/>
    <property type="match status" value="1"/>
</dbReference>
<evidence type="ECO:0000256" key="2">
    <source>
        <dbReference type="ARBA" id="ARBA00022723"/>
    </source>
</evidence>
<evidence type="ECO:0000259" key="5">
    <source>
        <dbReference type="SMART" id="SM00849"/>
    </source>
</evidence>
<organism evidence="6 7">
    <name type="scientific">Hyphodiscus hymeniophilus</name>
    <dbReference type="NCBI Taxonomy" id="353542"/>
    <lineage>
        <taxon>Eukaryota</taxon>
        <taxon>Fungi</taxon>
        <taxon>Dikarya</taxon>
        <taxon>Ascomycota</taxon>
        <taxon>Pezizomycotina</taxon>
        <taxon>Leotiomycetes</taxon>
        <taxon>Helotiales</taxon>
        <taxon>Hyphodiscaceae</taxon>
        <taxon>Hyphodiscus</taxon>
    </lineage>
</organism>
<keyword evidence="6" id="KW-0503">Monooxygenase</keyword>
<comment type="similarity">
    <text evidence="1">Belongs to the metallo-beta-lactamase superfamily.</text>
</comment>
<protein>
    <submittedName>
        <fullName evidence="6">Cytochrome P450 monooxygenase mpaDE</fullName>
    </submittedName>
</protein>
<keyword evidence="4" id="KW-0862">Zinc</keyword>
<proteinExistence type="inferred from homology"/>
<comment type="caution">
    <text evidence="6">The sequence shown here is derived from an EMBL/GenBank/DDBJ whole genome shotgun (WGS) entry which is preliminary data.</text>
</comment>
<evidence type="ECO:0000256" key="4">
    <source>
        <dbReference type="ARBA" id="ARBA00022833"/>
    </source>
</evidence>
<dbReference type="GO" id="GO:0004497">
    <property type="term" value="F:monooxygenase activity"/>
    <property type="evidence" value="ECO:0007669"/>
    <property type="project" value="UniProtKB-KW"/>
</dbReference>
<keyword evidence="2" id="KW-0479">Metal-binding</keyword>